<evidence type="ECO:0000256" key="23">
    <source>
        <dbReference type="ARBA" id="ARBA00044112"/>
    </source>
</evidence>
<protein>
    <recommendedName>
        <fullName evidence="23">DASH complex subunit SPC34</fullName>
        <ecNumber evidence="5">2.3.1.234</ecNumber>
    </recommendedName>
    <alternativeName>
        <fullName evidence="24">Outer kinetochore protein SPC34</fullName>
    </alternativeName>
</protein>
<sequence length="550" mass="62078">MVDLNGISPKNKGYYVALGLEGSANKLGVGVIKQFVDGSPTEIVSNIRDTYITPPGEGFLPRDTARHHKNWCVRLVKRALAEAGVTPGQLDAICFTKGPGMGAPLHSVVIVARTVSLLWDVPLVPVNHCIGHIEMGREITGAQNPVVLYVSGGNTQVIAYSNQKYRIFGETLDIAIGNCLDRFARTLKIPNDPSPGYNIEQMALKCKNKERLVELPYTVKGMDLSLSGILAYIDSLAKDLFRKNYSNKLLCLEEINGCLDSITSLYFKPPGIFHNAMIRISKDGKETHTLNDKIKNLIKGCDPKEETTLFQLDPVTKSLRRKDGRQALFDYLDKRDLNMKRNRRLGHKDEKPVIHVPNEFYIREHDEELLRDSQRTKRFKAAGHGNDIDSNNTNNTTTALITELFNDDVGLMATMRKKFKENDEIKNLLMALQKGSVILDEKEGISTNNRRRTLFVEDFSTESILKLLDAVLEMFPTEEYKKAAEQYHDVFQELNEESEKLLAEIQLQKDEIEGRLKIESSKDSTTGVQKLIEKERQKIAELESQLRISN</sequence>
<evidence type="ECO:0000256" key="17">
    <source>
        <dbReference type="ARBA" id="ARBA00023054"/>
    </source>
</evidence>
<evidence type="ECO:0000256" key="26">
    <source>
        <dbReference type="SAM" id="Coils"/>
    </source>
</evidence>
<dbReference type="GO" id="GO:0031116">
    <property type="term" value="P:positive regulation of microtubule polymerization"/>
    <property type="evidence" value="ECO:0007669"/>
    <property type="project" value="EnsemblFungi"/>
</dbReference>
<comment type="subcellular location">
    <subcellularLocation>
        <location evidence="3">Chromosome</location>
        <location evidence="3">Centromere</location>
        <location evidence="3">Kinetochore</location>
    </subcellularLocation>
    <subcellularLocation>
        <location evidence="2">Cytoplasm</location>
        <location evidence="2">Cytoskeleton</location>
        <location evidence="2">Spindle</location>
    </subcellularLocation>
    <subcellularLocation>
        <location evidence="1">Nucleus</location>
    </subcellularLocation>
</comment>
<accession>A0A0W0D9R1</accession>
<dbReference type="VEuPathDB" id="FungiDB:GVI51_L03025"/>
<dbReference type="Gene3D" id="3.30.420.40">
    <property type="match status" value="2"/>
</dbReference>
<dbReference type="GO" id="GO:0005876">
    <property type="term" value="C:spindle microtubule"/>
    <property type="evidence" value="ECO:0007669"/>
    <property type="project" value="InterPro"/>
</dbReference>
<dbReference type="GO" id="GO:0031490">
    <property type="term" value="F:chromatin DNA binding"/>
    <property type="evidence" value="ECO:0007669"/>
    <property type="project" value="EnsemblFungi"/>
</dbReference>
<gene>
    <name evidence="28" type="ORF">AO440_004571</name>
    <name evidence="29" type="ORF">AO440_005845</name>
</gene>
<keyword evidence="14" id="KW-0159">Chromosome partition</keyword>
<dbReference type="GO" id="GO:0000785">
    <property type="term" value="C:chromatin"/>
    <property type="evidence" value="ECO:0007669"/>
    <property type="project" value="EnsemblFungi"/>
</dbReference>
<dbReference type="Pfam" id="PF08657">
    <property type="entry name" value="DASH_Spc34"/>
    <property type="match status" value="1"/>
</dbReference>
<dbReference type="EMBL" id="LLZZ01000018">
    <property type="protein sequence ID" value="KTB12664.1"/>
    <property type="molecule type" value="Genomic_DNA"/>
</dbReference>
<dbReference type="GO" id="GO:0008252">
    <property type="term" value="F:nucleotidase activity"/>
    <property type="evidence" value="ECO:0007669"/>
    <property type="project" value="EnsemblFungi"/>
</dbReference>
<evidence type="ECO:0000256" key="15">
    <source>
        <dbReference type="ARBA" id="ARBA00022838"/>
    </source>
</evidence>
<dbReference type="GO" id="GO:0045944">
    <property type="term" value="P:positive regulation of transcription by RNA polymerase II"/>
    <property type="evidence" value="ECO:0007669"/>
    <property type="project" value="EnsemblFungi"/>
</dbReference>
<dbReference type="InterPro" id="IPR013966">
    <property type="entry name" value="Spc34"/>
</dbReference>
<evidence type="ECO:0000256" key="10">
    <source>
        <dbReference type="ARBA" id="ARBA00022694"/>
    </source>
</evidence>
<dbReference type="Proteomes" id="UP000054886">
    <property type="component" value="Unassembled WGS sequence"/>
</dbReference>
<evidence type="ECO:0000256" key="24">
    <source>
        <dbReference type="ARBA" id="ARBA00044346"/>
    </source>
</evidence>
<dbReference type="InterPro" id="IPR043129">
    <property type="entry name" value="ATPase_NBD"/>
</dbReference>
<dbReference type="GO" id="GO:0000408">
    <property type="term" value="C:EKC/KEOPS complex"/>
    <property type="evidence" value="ECO:0007669"/>
    <property type="project" value="EnsemblFungi"/>
</dbReference>
<evidence type="ECO:0000256" key="3">
    <source>
        <dbReference type="ARBA" id="ARBA00004629"/>
    </source>
</evidence>
<keyword evidence="21" id="KW-0012">Acyltransferase</keyword>
<dbReference type="VEuPathDB" id="FungiDB:CAGL0L03245g"/>
<keyword evidence="7" id="KW-0963">Cytoplasm</keyword>
<dbReference type="PANTHER" id="PTHR11735:SF14">
    <property type="entry name" value="TRNA N6-ADENOSINE THREONYLCARBAMOYLTRANSFERASE"/>
    <property type="match status" value="1"/>
</dbReference>
<dbReference type="VEuPathDB" id="FungiDB:B1J91_L03223g"/>
<dbReference type="AlphaFoldDB" id="A0A0W0D9R1"/>
<keyword evidence="8" id="KW-0132">Cell division</keyword>
<dbReference type="PRINTS" id="PR00789">
    <property type="entry name" value="OSIALOPTASE"/>
</dbReference>
<evidence type="ECO:0000256" key="4">
    <source>
        <dbReference type="ARBA" id="ARBA00008491"/>
    </source>
</evidence>
<evidence type="ECO:0000256" key="16">
    <source>
        <dbReference type="ARBA" id="ARBA00023004"/>
    </source>
</evidence>
<keyword evidence="15" id="KW-0995">Kinetochore</keyword>
<evidence type="ECO:0000259" key="27">
    <source>
        <dbReference type="Pfam" id="PF00814"/>
    </source>
</evidence>
<evidence type="ECO:0000256" key="19">
    <source>
        <dbReference type="ARBA" id="ARBA00023242"/>
    </source>
</evidence>
<evidence type="ECO:0000256" key="12">
    <source>
        <dbReference type="ARBA" id="ARBA00022723"/>
    </source>
</evidence>
<keyword evidence="9" id="KW-0808">Transferase</keyword>
<dbReference type="VEuPathDB" id="FungiDB:GVI51_L03047"/>
<dbReference type="GO" id="GO:0046872">
    <property type="term" value="F:metal ion binding"/>
    <property type="evidence" value="ECO:0007669"/>
    <property type="project" value="UniProtKB-KW"/>
</dbReference>
<dbReference type="InterPro" id="IPR017860">
    <property type="entry name" value="Peptidase_M22_CS"/>
</dbReference>
<organism evidence="28 30">
    <name type="scientific">Candida glabrata</name>
    <name type="common">Yeast</name>
    <name type="synonym">Torulopsis glabrata</name>
    <dbReference type="NCBI Taxonomy" id="5478"/>
    <lineage>
        <taxon>Eukaryota</taxon>
        <taxon>Fungi</taxon>
        <taxon>Dikarya</taxon>
        <taxon>Ascomycota</taxon>
        <taxon>Saccharomycotina</taxon>
        <taxon>Saccharomycetes</taxon>
        <taxon>Saccharomycetales</taxon>
        <taxon>Saccharomycetaceae</taxon>
        <taxon>Nakaseomyces</taxon>
    </lineage>
</organism>
<proteinExistence type="inferred from homology"/>
<keyword evidence="20" id="KW-0131">Cell cycle</keyword>
<dbReference type="PROSITE" id="PS01016">
    <property type="entry name" value="GLYCOPROTEASE"/>
    <property type="match status" value="1"/>
</dbReference>
<keyword evidence="11" id="KW-0493">Microtubule</keyword>
<dbReference type="SUPFAM" id="SSF53067">
    <property type="entry name" value="Actin-like ATPase domain"/>
    <property type="match status" value="2"/>
</dbReference>
<comment type="caution">
    <text evidence="28">The sequence shown here is derived from an EMBL/GenBank/DDBJ whole genome shotgun (WGS) entry which is preliminary data.</text>
</comment>
<evidence type="ECO:0000256" key="14">
    <source>
        <dbReference type="ARBA" id="ARBA00022829"/>
    </source>
</evidence>
<keyword evidence="10" id="KW-0819">tRNA processing</keyword>
<dbReference type="VEuPathDB" id="FungiDB:GWK60_L12001"/>
<evidence type="ECO:0000256" key="5">
    <source>
        <dbReference type="ARBA" id="ARBA00012156"/>
    </source>
</evidence>
<dbReference type="GO" id="GO:0070525">
    <property type="term" value="P:tRNA threonylcarbamoyladenosine metabolic process"/>
    <property type="evidence" value="ECO:0007669"/>
    <property type="project" value="EnsemblFungi"/>
</dbReference>
<keyword evidence="22" id="KW-0137">Centromere</keyword>
<evidence type="ECO:0000256" key="8">
    <source>
        <dbReference type="ARBA" id="ARBA00022618"/>
    </source>
</evidence>
<dbReference type="GO" id="GO:0051010">
    <property type="term" value="F:microtubule plus-end binding"/>
    <property type="evidence" value="ECO:0007669"/>
    <property type="project" value="EnsemblFungi"/>
</dbReference>
<evidence type="ECO:0000256" key="18">
    <source>
        <dbReference type="ARBA" id="ARBA00023212"/>
    </source>
</evidence>
<dbReference type="GO" id="GO:1990976">
    <property type="term" value="P:protein transport along microtubule to mitotic spindle pole body"/>
    <property type="evidence" value="ECO:0007669"/>
    <property type="project" value="EnsemblFungi"/>
</dbReference>
<feature type="coiled-coil region" evidence="26">
    <location>
        <begin position="477"/>
        <end position="545"/>
    </location>
</feature>
<dbReference type="CDD" id="cd24132">
    <property type="entry name" value="ASKHA_NBD_OSGEP_like_euk"/>
    <property type="match status" value="1"/>
</dbReference>
<dbReference type="GO" id="GO:1990758">
    <property type="term" value="P:mitotic sister chromatid biorientation"/>
    <property type="evidence" value="ECO:0007669"/>
    <property type="project" value="EnsemblFungi"/>
</dbReference>
<dbReference type="Pfam" id="PF00814">
    <property type="entry name" value="TsaD"/>
    <property type="match status" value="1"/>
</dbReference>
<keyword evidence="17 26" id="KW-0175">Coiled coil</keyword>
<evidence type="ECO:0000313" key="30">
    <source>
        <dbReference type="Proteomes" id="UP000054886"/>
    </source>
</evidence>
<dbReference type="EMBL" id="LLZZ01000132">
    <property type="protein sequence ID" value="KTB01124.1"/>
    <property type="molecule type" value="Genomic_DNA"/>
</dbReference>
<evidence type="ECO:0000256" key="2">
    <source>
        <dbReference type="ARBA" id="ARBA00004186"/>
    </source>
</evidence>
<reference evidence="28 30" key="1">
    <citation type="submission" date="2015-10" db="EMBL/GenBank/DDBJ databases">
        <title>Draft genomes sequences of Candida glabrata isolates 1A, 1B, 2A, 2B, 3A and 3B.</title>
        <authorList>
            <person name="Haavelsrud O.E."/>
            <person name="Gaustad P."/>
        </authorList>
    </citation>
    <scope>NUCLEOTIDE SEQUENCE [LARGE SCALE GENOMIC DNA]</scope>
    <source>
        <strain evidence="28">910700640</strain>
    </source>
</reference>
<evidence type="ECO:0000256" key="13">
    <source>
        <dbReference type="ARBA" id="ARBA00022776"/>
    </source>
</evidence>
<dbReference type="InterPro" id="IPR000905">
    <property type="entry name" value="Gcp-like_dom"/>
</dbReference>
<name>A0A0W0D9R1_CANGB</name>
<evidence type="ECO:0000256" key="6">
    <source>
        <dbReference type="ARBA" id="ARBA00022454"/>
    </source>
</evidence>
<evidence type="ECO:0000313" key="29">
    <source>
        <dbReference type="EMBL" id="KTB12664.1"/>
    </source>
</evidence>
<dbReference type="VEuPathDB" id="FungiDB:B1J91_L03245g"/>
<keyword evidence="19" id="KW-0539">Nucleus</keyword>
<dbReference type="GO" id="GO:0006400">
    <property type="term" value="P:tRNA modification"/>
    <property type="evidence" value="ECO:0007669"/>
    <property type="project" value="EnsemblFungi"/>
</dbReference>
<dbReference type="FunFam" id="3.30.420.40:FF:000037">
    <property type="entry name" value="Probable tRNA N6-adenosine threonylcarbamoyltransferase"/>
    <property type="match status" value="1"/>
</dbReference>
<evidence type="ECO:0000256" key="11">
    <source>
        <dbReference type="ARBA" id="ARBA00022701"/>
    </source>
</evidence>
<dbReference type="InterPro" id="IPR017861">
    <property type="entry name" value="KAE1/TsaD"/>
</dbReference>
<dbReference type="VEuPathDB" id="FungiDB:CAGL0L03223g"/>
<evidence type="ECO:0000256" key="9">
    <source>
        <dbReference type="ARBA" id="ARBA00022679"/>
    </source>
</evidence>
<evidence type="ECO:0000256" key="7">
    <source>
        <dbReference type="ARBA" id="ARBA00022490"/>
    </source>
</evidence>
<dbReference type="EC" id="2.3.1.234" evidence="5"/>
<dbReference type="GO" id="GO:0051301">
    <property type="term" value="P:cell division"/>
    <property type="evidence" value="ECO:0007669"/>
    <property type="project" value="UniProtKB-KW"/>
</dbReference>
<evidence type="ECO:0000256" key="22">
    <source>
        <dbReference type="ARBA" id="ARBA00023328"/>
    </source>
</evidence>
<evidence type="ECO:0000256" key="25">
    <source>
        <dbReference type="ARBA" id="ARBA00048117"/>
    </source>
</evidence>
<keyword evidence="13" id="KW-0498">Mitosis</keyword>
<keyword evidence="12" id="KW-0479">Metal-binding</keyword>
<dbReference type="VEuPathDB" id="FungiDB:GWK60_L11979"/>
<keyword evidence="6" id="KW-0158">Chromosome</keyword>
<dbReference type="GO" id="GO:0005737">
    <property type="term" value="C:cytoplasm"/>
    <property type="evidence" value="ECO:0007669"/>
    <property type="project" value="TreeGrafter"/>
</dbReference>
<dbReference type="GO" id="GO:0051987">
    <property type="term" value="P:positive regulation of attachment of spindle microtubules to kinetochore"/>
    <property type="evidence" value="ECO:0007669"/>
    <property type="project" value="EnsemblFungi"/>
</dbReference>
<dbReference type="GO" id="GO:0042729">
    <property type="term" value="C:DASH complex"/>
    <property type="evidence" value="ECO:0007669"/>
    <property type="project" value="EnsemblFungi"/>
</dbReference>
<evidence type="ECO:0000256" key="21">
    <source>
        <dbReference type="ARBA" id="ARBA00023315"/>
    </source>
</evidence>
<dbReference type="GO" id="GO:0061711">
    <property type="term" value="F:tRNA N(6)-L-threonylcarbamoyladenine synthase activity"/>
    <property type="evidence" value="ECO:0007669"/>
    <property type="project" value="UniProtKB-EC"/>
</dbReference>
<dbReference type="GO" id="GO:0000722">
    <property type="term" value="P:telomere maintenance via recombination"/>
    <property type="evidence" value="ECO:0007669"/>
    <property type="project" value="EnsemblFungi"/>
</dbReference>
<feature type="domain" description="Gcp-like" evidence="27">
    <location>
        <begin position="44"/>
        <end position="237"/>
    </location>
</feature>
<comment type="catalytic activity">
    <reaction evidence="25">
        <text>L-threonylcarbamoyladenylate + adenosine(37) in tRNA = N(6)-L-threonylcarbamoyladenosine(37) in tRNA + AMP + H(+)</text>
        <dbReference type="Rhea" id="RHEA:37059"/>
        <dbReference type="Rhea" id="RHEA-COMP:10162"/>
        <dbReference type="Rhea" id="RHEA-COMP:10163"/>
        <dbReference type="ChEBI" id="CHEBI:15378"/>
        <dbReference type="ChEBI" id="CHEBI:73682"/>
        <dbReference type="ChEBI" id="CHEBI:74411"/>
        <dbReference type="ChEBI" id="CHEBI:74418"/>
        <dbReference type="ChEBI" id="CHEBI:456215"/>
        <dbReference type="EC" id="2.3.1.234"/>
    </reaction>
</comment>
<keyword evidence="18" id="KW-0206">Cytoskeleton</keyword>
<evidence type="ECO:0000256" key="20">
    <source>
        <dbReference type="ARBA" id="ARBA00023306"/>
    </source>
</evidence>
<evidence type="ECO:0000313" key="28">
    <source>
        <dbReference type="EMBL" id="KTB01124.1"/>
    </source>
</evidence>
<evidence type="ECO:0000256" key="1">
    <source>
        <dbReference type="ARBA" id="ARBA00004123"/>
    </source>
</evidence>
<comment type="similarity">
    <text evidence="4">Belongs to the DASH complex SPC34 family.</text>
</comment>
<dbReference type="PANTHER" id="PTHR11735">
    <property type="entry name" value="TRNA N6-ADENOSINE THREONYLCARBAMOYLTRANSFERASE"/>
    <property type="match status" value="1"/>
</dbReference>
<keyword evidence="16" id="KW-0408">Iron</keyword>